<dbReference type="InterPro" id="IPR023358">
    <property type="entry name" value="Peptidase_M18_dom2"/>
</dbReference>
<evidence type="ECO:0000313" key="11">
    <source>
        <dbReference type="EMBL" id="MDF9407762.1"/>
    </source>
</evidence>
<evidence type="ECO:0000256" key="6">
    <source>
        <dbReference type="ARBA" id="ARBA00022801"/>
    </source>
</evidence>
<dbReference type="GO" id="GO:0006508">
    <property type="term" value="P:proteolysis"/>
    <property type="evidence" value="ECO:0007669"/>
    <property type="project" value="UniProtKB-KW"/>
</dbReference>
<keyword evidence="4 9" id="KW-0645">Protease</keyword>
<dbReference type="InterPro" id="IPR001948">
    <property type="entry name" value="Peptidase_M18"/>
</dbReference>
<evidence type="ECO:0000256" key="10">
    <source>
        <dbReference type="RuleBase" id="RU004387"/>
    </source>
</evidence>
<keyword evidence="3 9" id="KW-0031">Aminopeptidase</keyword>
<evidence type="ECO:0000256" key="1">
    <source>
        <dbReference type="ARBA" id="ARBA00001947"/>
    </source>
</evidence>
<dbReference type="EC" id="3.4.11.-" evidence="10"/>
<dbReference type="GO" id="GO:0008270">
    <property type="term" value="F:zinc ion binding"/>
    <property type="evidence" value="ECO:0007669"/>
    <property type="project" value="InterPro"/>
</dbReference>
<dbReference type="Gene3D" id="3.40.630.10">
    <property type="entry name" value="Zn peptidases"/>
    <property type="match status" value="1"/>
</dbReference>
<organism evidence="11 12">
    <name type="scientific">Pelotomaculum isophthalicicum JI</name>
    <dbReference type="NCBI Taxonomy" id="947010"/>
    <lineage>
        <taxon>Bacteria</taxon>
        <taxon>Bacillati</taxon>
        <taxon>Bacillota</taxon>
        <taxon>Clostridia</taxon>
        <taxon>Eubacteriales</taxon>
        <taxon>Desulfotomaculaceae</taxon>
        <taxon>Pelotomaculum</taxon>
    </lineage>
</organism>
<dbReference type="Gene3D" id="2.30.250.10">
    <property type="entry name" value="Aminopeptidase i, Domain 2"/>
    <property type="match status" value="1"/>
</dbReference>
<dbReference type="GO" id="GO:0008237">
    <property type="term" value="F:metallopeptidase activity"/>
    <property type="evidence" value="ECO:0007669"/>
    <property type="project" value="UniProtKB-KW"/>
</dbReference>
<evidence type="ECO:0000256" key="8">
    <source>
        <dbReference type="ARBA" id="ARBA00023049"/>
    </source>
</evidence>
<dbReference type="SUPFAM" id="SSF53187">
    <property type="entry name" value="Zn-dependent exopeptidases"/>
    <property type="match status" value="1"/>
</dbReference>
<evidence type="ECO:0000313" key="12">
    <source>
        <dbReference type="Proteomes" id="UP001154312"/>
    </source>
</evidence>
<keyword evidence="7 9" id="KW-0862">Zinc</keyword>
<dbReference type="NCBIfam" id="NF002600">
    <property type="entry name" value="PRK02256.1"/>
    <property type="match status" value="1"/>
</dbReference>
<evidence type="ECO:0000256" key="4">
    <source>
        <dbReference type="ARBA" id="ARBA00022670"/>
    </source>
</evidence>
<evidence type="ECO:0000256" key="9">
    <source>
        <dbReference type="RuleBase" id="RU004386"/>
    </source>
</evidence>
<protein>
    <recommendedName>
        <fullName evidence="10">M18 family aminopeptidase</fullName>
        <ecNumber evidence="10">3.4.11.-</ecNumber>
    </recommendedName>
</protein>
<evidence type="ECO:0000256" key="3">
    <source>
        <dbReference type="ARBA" id="ARBA00022438"/>
    </source>
</evidence>
<evidence type="ECO:0000256" key="5">
    <source>
        <dbReference type="ARBA" id="ARBA00022723"/>
    </source>
</evidence>
<dbReference type="PANTHER" id="PTHR28570:SF2">
    <property type="entry name" value="M18 FAMILY AMINOPEPTIDASE 1-RELATED"/>
    <property type="match status" value="1"/>
</dbReference>
<reference evidence="11" key="1">
    <citation type="submission" date="2022-02" db="EMBL/GenBank/DDBJ databases">
        <authorList>
            <person name="Leng L."/>
        </authorList>
    </citation>
    <scope>NUCLEOTIDE SEQUENCE</scope>
    <source>
        <strain evidence="11">JI</strain>
    </source>
</reference>
<dbReference type="Pfam" id="PF02127">
    <property type="entry name" value="Peptidase_M18"/>
    <property type="match status" value="1"/>
</dbReference>
<proteinExistence type="inferred from homology"/>
<dbReference type="GO" id="GO:0005737">
    <property type="term" value="C:cytoplasm"/>
    <property type="evidence" value="ECO:0007669"/>
    <property type="project" value="UniProtKB-ARBA"/>
</dbReference>
<dbReference type="Proteomes" id="UP001154312">
    <property type="component" value="Unassembled WGS sequence"/>
</dbReference>
<keyword evidence="5 9" id="KW-0479">Metal-binding</keyword>
<dbReference type="PRINTS" id="PR00932">
    <property type="entry name" value="AMINO1PTASE"/>
</dbReference>
<evidence type="ECO:0000256" key="2">
    <source>
        <dbReference type="ARBA" id="ARBA00008290"/>
    </source>
</evidence>
<keyword evidence="8 9" id="KW-0482">Metalloprotease</keyword>
<dbReference type="PANTHER" id="PTHR28570">
    <property type="entry name" value="ASPARTYL AMINOPEPTIDASE"/>
    <property type="match status" value="1"/>
</dbReference>
<sequence>MTASKDQHPATKLAYRRQNGWDRLSEAEKVKVMAFTSDYKKFLNAAKTEREVIGEAIRHLNNIGFRPLDGMVELKAGDRIYAVNRHKALIAAVVGKRQLEYGLNVIGAHADSPRLDLKPLPVFEDGDMVFFKTHYYGGIKKYQWLSVPLALHGIIIKANGDAVQVLIGEKPGEPVFTIPDLLPHLAKDQMDKKMADAVPGENLNILVGGIPLPDSELKRRFKLAILDYMHREYNVIEEDLISAELELVPAWPAVDIGFDRSFVGGYGQDDRVCVYTALRALAETTVPERTALVLLSDKEEIGSNGNTGMESVFFTNTVREITARCVSNYNELTFRRVLVNSFALSADVNAGFDPNYGEVSEKMNTARLGAGVVLTKYTGSKGKYESNDAHAEVVALVRRLFNEAGVIWQTGELGKVDQGGGGTIAHLLAGHGMDVLDCGVALLGMHSPFEVTSKADVYMAYKGYKAFLSR</sequence>
<comment type="caution">
    <text evidence="11">The sequence shown here is derived from an EMBL/GenBank/DDBJ whole genome shotgun (WGS) entry which is preliminary data.</text>
</comment>
<keyword evidence="12" id="KW-1185">Reference proteome</keyword>
<name>A0A9X4GYG7_9FIRM</name>
<accession>A0A9X4GYG7</accession>
<keyword evidence="6 9" id="KW-0378">Hydrolase</keyword>
<dbReference type="GO" id="GO:0004177">
    <property type="term" value="F:aminopeptidase activity"/>
    <property type="evidence" value="ECO:0007669"/>
    <property type="project" value="UniProtKB-KW"/>
</dbReference>
<dbReference type="AlphaFoldDB" id="A0A9X4GYG7"/>
<comment type="similarity">
    <text evidence="2 9">Belongs to the peptidase M18 family.</text>
</comment>
<dbReference type="RefSeq" id="WP_277443001.1">
    <property type="nucleotide sequence ID" value="NZ_JAKOAV010000006.1"/>
</dbReference>
<dbReference type="SUPFAM" id="SSF101821">
    <property type="entry name" value="Aminopeptidase/glucanase lid domain"/>
    <property type="match status" value="1"/>
</dbReference>
<dbReference type="EMBL" id="JAKOAV010000006">
    <property type="protein sequence ID" value="MDF9407762.1"/>
    <property type="molecule type" value="Genomic_DNA"/>
</dbReference>
<evidence type="ECO:0000256" key="7">
    <source>
        <dbReference type="ARBA" id="ARBA00022833"/>
    </source>
</evidence>
<comment type="cofactor">
    <cofactor evidence="1 10">
        <name>Zn(2+)</name>
        <dbReference type="ChEBI" id="CHEBI:29105"/>
    </cofactor>
</comment>
<gene>
    <name evidence="11" type="ORF">L7E55_05210</name>
</gene>